<evidence type="ECO:0000313" key="2">
    <source>
        <dbReference type="EMBL" id="KOB85271.1"/>
    </source>
</evidence>
<sequence>MVPVKKYILVSSKKNTYIKYNTLNTKLIRAHRTLCECELYALSNYDNDPEMKEVMQQFDRQSSQRFLEYDEHMQEKRRKCKEHCDKDIQKIILKDRIEKELAEKFVTLQTDISINDIPTCVCEKSVADKVEKGCLKCAQHLGGIGAPSSGVLGEIAAFAIKGWKTEAIAAATELAKQAGAAAGLKAGDAAGLNVVIGSLKRYLYIDKLNETPLQSFFTSTSYNDVTAIANAIDAEMDASCGLSSFGTHTICALRGKLGLEAVPGGTMVNQKDAITRMINGLVGKAKGTAKAVADSKNAEVVAELTAQKTDAINTIFMSNQNIIIASVVAIVVIVLIMVIIYLILRYRPKKKMKKKLQYIKLLEE</sequence>
<feature type="transmembrane region" description="Helical" evidence="1">
    <location>
        <begin position="322"/>
        <end position="344"/>
    </location>
</feature>
<evidence type="ECO:0000313" key="3">
    <source>
        <dbReference type="Proteomes" id="UP000054282"/>
    </source>
</evidence>
<evidence type="ECO:0008006" key="4">
    <source>
        <dbReference type="Google" id="ProtNLM"/>
    </source>
</evidence>
<dbReference type="NCBIfam" id="TIGR01477">
    <property type="entry name" value="RIFIN"/>
    <property type="match status" value="1"/>
</dbReference>
<name>A0A0L7LX59_PLAF4</name>
<evidence type="ECO:0000256" key="1">
    <source>
        <dbReference type="SAM" id="Phobius"/>
    </source>
</evidence>
<dbReference type="KEGG" id="pfd:PFDG_00707"/>
<accession>A0A0L7LX59</accession>
<dbReference type="OMA" id="NRTTIFC"/>
<dbReference type="Proteomes" id="UP000054282">
    <property type="component" value="Unassembled WGS sequence"/>
</dbReference>
<reference evidence="3" key="1">
    <citation type="submission" date="2006-09" db="EMBL/GenBank/DDBJ databases">
        <title>Annotation of Plasmodium falciparum Dd2.</title>
        <authorList>
            <consortium name="The Broad Institute Genome Sequencing Platform"/>
            <person name="Volkman S.K."/>
            <person name="Neafsey D.E."/>
            <person name="Dash A.P."/>
            <person name="Chitnis C.E."/>
            <person name="Hartl D.L."/>
            <person name="Young S.K."/>
            <person name="Zeng Q."/>
            <person name="Koehrsen M."/>
            <person name="Alvarado L."/>
            <person name="Berlin A."/>
            <person name="Borenstein D."/>
            <person name="Chapman S.B."/>
            <person name="Chen Z."/>
            <person name="Engels R."/>
            <person name="Freedman E."/>
            <person name="Gellesch M."/>
            <person name="Goldberg J."/>
            <person name="Griggs A."/>
            <person name="Gujja S."/>
            <person name="Heilman E.R."/>
            <person name="Heiman D.I."/>
            <person name="Howarth C."/>
            <person name="Jen D."/>
            <person name="Larson L."/>
            <person name="Mehta T."/>
            <person name="Neiman D."/>
            <person name="Park D."/>
            <person name="Pearson M."/>
            <person name="Roberts A."/>
            <person name="Saif S."/>
            <person name="Shea T."/>
            <person name="Shenoy N."/>
            <person name="Sisk P."/>
            <person name="Stolte C."/>
            <person name="Sykes S."/>
            <person name="Walk T."/>
            <person name="White J."/>
            <person name="Yandava C."/>
            <person name="Haas B."/>
            <person name="Henn M.R."/>
            <person name="Nusbaum C."/>
            <person name="Birren B."/>
        </authorList>
    </citation>
    <scope>NUCLEOTIDE SEQUENCE [LARGE SCALE GENOMIC DNA]</scope>
</reference>
<reference evidence="3" key="2">
    <citation type="submission" date="2006-09" db="EMBL/GenBank/DDBJ databases">
        <title>The genome sequence of Plasmodium falciparum Dd2.</title>
        <authorList>
            <consortium name="The Broad Institute Genome Sequencing Platform"/>
            <person name="Birren B."/>
            <person name="Lander E."/>
            <person name="Galagan J."/>
            <person name="Nusbaum C."/>
            <person name="Devon K."/>
            <person name="Henn M."/>
            <person name="Jaffe D."/>
            <person name="Butler J."/>
            <person name="Alvarez P."/>
            <person name="Gnerre S."/>
            <person name="Grabherr M."/>
            <person name="Kleber M."/>
            <person name="Mauceli E."/>
            <person name="Brockman W."/>
            <person name="MacCallum I.A."/>
            <person name="Rounsley S."/>
            <person name="Young S."/>
            <person name="LaButti K."/>
            <person name="Pushparaj V."/>
            <person name="DeCaprio D."/>
            <person name="Crawford M."/>
            <person name="Koehrsen M."/>
            <person name="Engels R."/>
            <person name="Montgomery P."/>
            <person name="Pearson M."/>
            <person name="Howarth C."/>
            <person name="Larson L."/>
            <person name="Luoma S."/>
            <person name="White J."/>
            <person name="Kodira C."/>
            <person name="Zeng Q."/>
            <person name="O'Leary S."/>
            <person name="Yandava C."/>
            <person name="Alvarado L."/>
            <person name="Wirth D."/>
            <person name="Volkman S."/>
            <person name="Hartl D."/>
        </authorList>
    </citation>
    <scope>NUCLEOTIDE SEQUENCE [LARGE SCALE GENOMIC DNA]</scope>
</reference>
<gene>
    <name evidence="2" type="ORF">PFDG_00707</name>
</gene>
<keyword evidence="1" id="KW-0472">Membrane</keyword>
<proteinExistence type="predicted"/>
<protein>
    <recommendedName>
        <fullName evidence="4">Rifin</fullName>
    </recommendedName>
</protein>
<dbReference type="InterPro" id="IPR006373">
    <property type="entry name" value="VSA_Rifin"/>
</dbReference>
<organism evidence="2 3">
    <name type="scientific">Plasmodium falciparum (isolate Dd2)</name>
    <dbReference type="NCBI Taxonomy" id="57267"/>
    <lineage>
        <taxon>Eukaryota</taxon>
        <taxon>Sar</taxon>
        <taxon>Alveolata</taxon>
        <taxon>Apicomplexa</taxon>
        <taxon>Aconoidasida</taxon>
        <taxon>Haemosporida</taxon>
        <taxon>Plasmodiidae</taxon>
        <taxon>Plasmodium</taxon>
        <taxon>Plasmodium (Laverania)</taxon>
    </lineage>
</organism>
<dbReference type="Pfam" id="PF02009">
    <property type="entry name" value="RIFIN"/>
    <property type="match status" value="1"/>
</dbReference>
<dbReference type="EMBL" id="DS016113">
    <property type="protein sequence ID" value="KOB85271.1"/>
    <property type="molecule type" value="Genomic_DNA"/>
</dbReference>
<keyword evidence="1" id="KW-1133">Transmembrane helix</keyword>
<dbReference type="AlphaFoldDB" id="A0A0L7LX59"/>
<keyword evidence="1" id="KW-0812">Transmembrane</keyword>